<accession>A0A9P5BY42</accession>
<evidence type="ECO:0000313" key="3">
    <source>
        <dbReference type="Proteomes" id="UP000758155"/>
    </source>
</evidence>
<comment type="caution">
    <text evidence="2">The sequence shown here is derived from an EMBL/GenBank/DDBJ whole genome shotgun (WGS) entry which is preliminary data.</text>
</comment>
<gene>
    <name evidence="2" type="ORF">E8E12_004266</name>
</gene>
<dbReference type="AlphaFoldDB" id="A0A9P5BY42"/>
<evidence type="ECO:0000256" key="1">
    <source>
        <dbReference type="SAM" id="Coils"/>
    </source>
</evidence>
<keyword evidence="3" id="KW-1185">Reference proteome</keyword>
<keyword evidence="1" id="KW-0175">Coiled coil</keyword>
<sequence>MDQEGKESRQVRAARDERVDYFSMLGHWPMTVVEIGNNTKLISFWTHNESMGYRLHHQEIPSTDYRFSLLRPTHAMPPRPAKKMSKFWGPDGPPPLNPKSIAYQHNFMVGPAPETTSAVRPDIGVPFSTIQFTKSAASGLESSVASSVSHRHLPSAVKQSRTDGVFEILGLHATRAVNVTKPAERTAYRVSRYGDDVLNTASTTTISRKDDHVTPATLFDLVQSSSEDSTTGIYQHAAVLQMELDTLNYKIAELDLERKQTIKDYQRLGKFGKNLRNRRKDLERRRDEVIRTGVE</sequence>
<name>A0A9P5BY42_9PLEO</name>
<evidence type="ECO:0000313" key="2">
    <source>
        <dbReference type="EMBL" id="KAF3034153.1"/>
    </source>
</evidence>
<dbReference type="Proteomes" id="UP000758155">
    <property type="component" value="Unassembled WGS sequence"/>
</dbReference>
<dbReference type="OrthoDB" id="3780168at2759"/>
<feature type="coiled-coil region" evidence="1">
    <location>
        <begin position="237"/>
        <end position="292"/>
    </location>
</feature>
<protein>
    <submittedName>
        <fullName evidence="2">Uncharacterized protein</fullName>
    </submittedName>
</protein>
<dbReference type="EMBL" id="SWKV01000071">
    <property type="protein sequence ID" value="KAF3034153.1"/>
    <property type="molecule type" value="Genomic_DNA"/>
</dbReference>
<proteinExistence type="predicted"/>
<reference evidence="2" key="1">
    <citation type="submission" date="2019-04" db="EMBL/GenBank/DDBJ databases">
        <title>Sequencing of skin fungus with MAO and IRED activity.</title>
        <authorList>
            <person name="Marsaioli A.J."/>
            <person name="Bonatto J.M.C."/>
            <person name="Reis Junior O."/>
        </authorList>
    </citation>
    <scope>NUCLEOTIDE SEQUENCE</scope>
    <source>
        <strain evidence="2">28M1</strain>
    </source>
</reference>
<organism evidence="2 3">
    <name type="scientific">Didymella heteroderae</name>
    <dbReference type="NCBI Taxonomy" id="1769908"/>
    <lineage>
        <taxon>Eukaryota</taxon>
        <taxon>Fungi</taxon>
        <taxon>Dikarya</taxon>
        <taxon>Ascomycota</taxon>
        <taxon>Pezizomycotina</taxon>
        <taxon>Dothideomycetes</taxon>
        <taxon>Pleosporomycetidae</taxon>
        <taxon>Pleosporales</taxon>
        <taxon>Pleosporineae</taxon>
        <taxon>Didymellaceae</taxon>
        <taxon>Didymella</taxon>
    </lineage>
</organism>